<keyword evidence="2" id="KW-1185">Reference proteome</keyword>
<dbReference type="SUPFAM" id="SSF53335">
    <property type="entry name" value="S-adenosyl-L-methionine-dependent methyltransferases"/>
    <property type="match status" value="1"/>
</dbReference>
<sequence>MLKTKIADPTRPGSFAHAARAKRWDELLRCFPDLAEMHVLDLGGTPTAWRVAPVRPAHVVTVNLDPRTALHTESGITPVVGDACGLSLPTHMVTRRFDLVYSNSVLEHVGGHYRRRQFADTVHSHAEHHWVQTPYRYFPVEPHWLFPGLQWLPFPARVAVSRHWGHGHVPRAGRAQATRDVQEVELLSAAEMRSYFPASTIWFERFAGLPKSLVARR</sequence>
<name>A0A7W9TD90_9ACTN</name>
<dbReference type="Gene3D" id="3.40.50.150">
    <property type="entry name" value="Vaccinia Virus protein VP39"/>
    <property type="match status" value="1"/>
</dbReference>
<comment type="caution">
    <text evidence="1">The sequence shown here is derived from an EMBL/GenBank/DDBJ whole genome shotgun (WGS) entry which is preliminary data.</text>
</comment>
<dbReference type="RefSeq" id="WP_184561141.1">
    <property type="nucleotide sequence ID" value="NZ_BAAARS010000005.1"/>
</dbReference>
<proteinExistence type="predicted"/>
<dbReference type="Proteomes" id="UP000591537">
    <property type="component" value="Unassembled WGS sequence"/>
</dbReference>
<dbReference type="EMBL" id="JACHGV010000005">
    <property type="protein sequence ID" value="MBB6077863.1"/>
    <property type="molecule type" value="Genomic_DNA"/>
</dbReference>
<evidence type="ECO:0000313" key="2">
    <source>
        <dbReference type="Proteomes" id="UP000591537"/>
    </source>
</evidence>
<dbReference type="AlphaFoldDB" id="A0A7W9TD90"/>
<accession>A0A7W9TD90</accession>
<gene>
    <name evidence="1" type="ORF">HNR57_003789</name>
</gene>
<evidence type="ECO:0000313" key="1">
    <source>
        <dbReference type="EMBL" id="MBB6077863.1"/>
    </source>
</evidence>
<dbReference type="InterPro" id="IPR029063">
    <property type="entry name" value="SAM-dependent_MTases_sf"/>
</dbReference>
<organism evidence="1 2">
    <name type="scientific">Streptomyces paradoxus</name>
    <dbReference type="NCBI Taxonomy" id="66375"/>
    <lineage>
        <taxon>Bacteria</taxon>
        <taxon>Bacillati</taxon>
        <taxon>Actinomycetota</taxon>
        <taxon>Actinomycetes</taxon>
        <taxon>Kitasatosporales</taxon>
        <taxon>Streptomycetaceae</taxon>
        <taxon>Streptomyces</taxon>
    </lineage>
</organism>
<reference evidence="1 2" key="1">
    <citation type="submission" date="2020-08" db="EMBL/GenBank/DDBJ databases">
        <title>Genomic Encyclopedia of Type Strains, Phase IV (KMG-IV): sequencing the most valuable type-strain genomes for metagenomic binning, comparative biology and taxonomic classification.</title>
        <authorList>
            <person name="Goeker M."/>
        </authorList>
    </citation>
    <scope>NUCLEOTIDE SEQUENCE [LARGE SCALE GENOMIC DNA]</scope>
    <source>
        <strain evidence="1 2">DSM 43350</strain>
    </source>
</reference>
<evidence type="ECO:0008006" key="3">
    <source>
        <dbReference type="Google" id="ProtNLM"/>
    </source>
</evidence>
<dbReference type="CDD" id="cd02440">
    <property type="entry name" value="AdoMet_MTases"/>
    <property type="match status" value="1"/>
</dbReference>
<protein>
    <recommendedName>
        <fullName evidence="3">Class I SAM-dependent methyltransferase</fullName>
    </recommendedName>
</protein>